<organism evidence="3 4">
    <name type="scientific">Candidatus Marsarchaeota G2 archaeon OSP_D</name>
    <dbReference type="NCBI Taxonomy" id="1978157"/>
    <lineage>
        <taxon>Archaea</taxon>
        <taxon>Candidatus Marsarchaeota</taxon>
        <taxon>Candidatus Marsarchaeota group 2</taxon>
    </lineage>
</organism>
<dbReference type="InterPro" id="IPR036661">
    <property type="entry name" value="Luciferase-like_sf"/>
</dbReference>
<dbReference type="PANTHER" id="PTHR43244:SF1">
    <property type="entry name" value="5,10-METHYLENETETRAHYDROMETHANOPTERIN REDUCTASE"/>
    <property type="match status" value="1"/>
</dbReference>
<proteinExistence type="predicted"/>
<evidence type="ECO:0000256" key="1">
    <source>
        <dbReference type="ARBA" id="ARBA00023002"/>
    </source>
</evidence>
<comment type="caution">
    <text evidence="3">The sequence shown here is derived from an EMBL/GenBank/DDBJ whole genome shotgun (WGS) entry which is preliminary data.</text>
</comment>
<protein>
    <recommendedName>
        <fullName evidence="2">Luciferase-like domain-containing protein</fullName>
    </recommendedName>
</protein>
<dbReference type="Pfam" id="PF00296">
    <property type="entry name" value="Bac_luciferase"/>
    <property type="match status" value="1"/>
</dbReference>
<feature type="domain" description="Luciferase-like" evidence="2">
    <location>
        <begin position="12"/>
        <end position="106"/>
    </location>
</feature>
<name>A0A2R6B154_9ARCH</name>
<sequence>MDTGLALRSEVFEPSLIRKIAPKLDEQSFASVWFPDVAGFDSLELVALTLGATSRITAATGVLRFHEHDPAHMARRVITLNSASSGRLILGVGTGAMHGGEAVKGVRSWVESLRKLAGAETKVFVAALRKSMFTAASLYADGALLNFCSPQHVLHLRENLRQARKGFLTACYIKLFYSRKEFAARRMFFDEFLKYDSYPHYHKLFEELGAAESIQRIKSSENPSRDLEEPLLSIARYNPDKEEVRELVDEFRRSGVELPIVYPYVEGDADYKLEVIKELSQIFG</sequence>
<dbReference type="PANTHER" id="PTHR43244">
    <property type="match status" value="1"/>
</dbReference>
<dbReference type="InterPro" id="IPR011251">
    <property type="entry name" value="Luciferase-like_dom"/>
</dbReference>
<evidence type="ECO:0000259" key="2">
    <source>
        <dbReference type="Pfam" id="PF00296"/>
    </source>
</evidence>
<dbReference type="AlphaFoldDB" id="A0A2R6B154"/>
<evidence type="ECO:0000313" key="3">
    <source>
        <dbReference type="EMBL" id="PSN92238.1"/>
    </source>
</evidence>
<gene>
    <name evidence="3" type="ORF">B9Q03_01555</name>
</gene>
<dbReference type="EMBL" id="NEXE01000007">
    <property type="protein sequence ID" value="PSN92238.1"/>
    <property type="molecule type" value="Genomic_DNA"/>
</dbReference>
<keyword evidence="1" id="KW-0560">Oxidoreductase</keyword>
<dbReference type="Gene3D" id="3.20.20.30">
    <property type="entry name" value="Luciferase-like domain"/>
    <property type="match status" value="1"/>
</dbReference>
<evidence type="ECO:0000313" key="4">
    <source>
        <dbReference type="Proteomes" id="UP000240322"/>
    </source>
</evidence>
<dbReference type="Proteomes" id="UP000240322">
    <property type="component" value="Unassembled WGS sequence"/>
</dbReference>
<accession>A0A2R6B154</accession>
<dbReference type="InterPro" id="IPR050564">
    <property type="entry name" value="F420-G6PD/mer"/>
</dbReference>
<dbReference type="GO" id="GO:0016705">
    <property type="term" value="F:oxidoreductase activity, acting on paired donors, with incorporation or reduction of molecular oxygen"/>
    <property type="evidence" value="ECO:0007669"/>
    <property type="project" value="InterPro"/>
</dbReference>
<dbReference type="SUPFAM" id="SSF51679">
    <property type="entry name" value="Bacterial luciferase-like"/>
    <property type="match status" value="1"/>
</dbReference>
<reference evidence="3 4" key="1">
    <citation type="submission" date="2017-04" db="EMBL/GenBank/DDBJ databases">
        <title>Novel microbial lineages endemic to geothermal iron-oxide mats fill important gaps in the evolutionary history of Archaea.</title>
        <authorList>
            <person name="Jay Z.J."/>
            <person name="Beam J.P."/>
            <person name="Dlakic M."/>
            <person name="Rusch D.B."/>
            <person name="Kozubal M.A."/>
            <person name="Inskeep W.P."/>
        </authorList>
    </citation>
    <scope>NUCLEOTIDE SEQUENCE [LARGE SCALE GENOMIC DNA]</scope>
    <source>
        <strain evidence="3">OSP_D</strain>
    </source>
</reference>